<evidence type="ECO:0000313" key="5">
    <source>
        <dbReference type="EMBL" id="KAL2786569.1"/>
    </source>
</evidence>
<gene>
    <name evidence="5" type="ORF">BJX66DRAFT_312579</name>
</gene>
<proteinExistence type="predicted"/>
<keyword evidence="3" id="KW-0496">Mitochondrion</keyword>
<name>A0ABR4FTN1_9EURO</name>
<dbReference type="InterPro" id="IPR051975">
    <property type="entry name" value="mtLSU_mL45"/>
</dbReference>
<evidence type="ECO:0000256" key="3">
    <source>
        <dbReference type="ARBA" id="ARBA00023128"/>
    </source>
</evidence>
<feature type="compositionally biased region" description="Polar residues" evidence="4">
    <location>
        <begin position="234"/>
        <end position="244"/>
    </location>
</feature>
<comment type="subcellular location">
    <subcellularLocation>
        <location evidence="1">Mitochondrion</location>
    </subcellularLocation>
</comment>
<dbReference type="Proteomes" id="UP001610563">
    <property type="component" value="Unassembled WGS sequence"/>
</dbReference>
<evidence type="ECO:0008006" key="7">
    <source>
        <dbReference type="Google" id="ProtNLM"/>
    </source>
</evidence>
<feature type="region of interest" description="Disordered" evidence="4">
    <location>
        <begin position="234"/>
        <end position="255"/>
    </location>
</feature>
<evidence type="ECO:0000256" key="1">
    <source>
        <dbReference type="ARBA" id="ARBA00004173"/>
    </source>
</evidence>
<dbReference type="InterPro" id="IPR024621">
    <property type="entry name" value="Mba1"/>
</dbReference>
<comment type="caution">
    <text evidence="5">The sequence shown here is derived from an EMBL/GenBank/DDBJ whole genome shotgun (WGS) entry which is preliminary data.</text>
</comment>
<dbReference type="PANTHER" id="PTHR28554">
    <property type="entry name" value="39S RIBOSOMAL PROTEIN L45, MITOCHONDRIAL"/>
    <property type="match status" value="1"/>
</dbReference>
<keyword evidence="2" id="KW-0809">Transit peptide</keyword>
<dbReference type="PANTHER" id="PTHR28554:SF1">
    <property type="entry name" value="LARGE RIBOSOMAL SUBUNIT PROTEIN ML45"/>
    <property type="match status" value="1"/>
</dbReference>
<evidence type="ECO:0000313" key="6">
    <source>
        <dbReference type="Proteomes" id="UP001610563"/>
    </source>
</evidence>
<organism evidence="5 6">
    <name type="scientific">Aspergillus keveii</name>
    <dbReference type="NCBI Taxonomy" id="714993"/>
    <lineage>
        <taxon>Eukaryota</taxon>
        <taxon>Fungi</taxon>
        <taxon>Dikarya</taxon>
        <taxon>Ascomycota</taxon>
        <taxon>Pezizomycotina</taxon>
        <taxon>Eurotiomycetes</taxon>
        <taxon>Eurotiomycetidae</taxon>
        <taxon>Eurotiales</taxon>
        <taxon>Aspergillaceae</taxon>
        <taxon>Aspergillus</taxon>
        <taxon>Aspergillus subgen. Nidulantes</taxon>
    </lineage>
</organism>
<protein>
    <recommendedName>
        <fullName evidence="7">Tim44-like domain-containing protein</fullName>
    </recommendedName>
</protein>
<accession>A0ABR4FTN1</accession>
<keyword evidence="6" id="KW-1185">Reference proteome</keyword>
<evidence type="ECO:0000256" key="4">
    <source>
        <dbReference type="SAM" id="MobiDB-lite"/>
    </source>
</evidence>
<dbReference type="EMBL" id="JBFTWV010000115">
    <property type="protein sequence ID" value="KAL2786569.1"/>
    <property type="molecule type" value="Genomic_DNA"/>
</dbReference>
<reference evidence="5 6" key="1">
    <citation type="submission" date="2024-07" db="EMBL/GenBank/DDBJ databases">
        <title>Section-level genome sequencing and comparative genomics of Aspergillus sections Usti and Cavernicolus.</title>
        <authorList>
            <consortium name="Lawrence Berkeley National Laboratory"/>
            <person name="Nybo J.L."/>
            <person name="Vesth T.C."/>
            <person name="Theobald S."/>
            <person name="Frisvad J.C."/>
            <person name="Larsen T.O."/>
            <person name="Kjaerboelling I."/>
            <person name="Rothschild-Mancinelli K."/>
            <person name="Lyhne E.K."/>
            <person name="Kogle M.E."/>
            <person name="Barry K."/>
            <person name="Clum A."/>
            <person name="Na H."/>
            <person name="Ledsgaard L."/>
            <person name="Lin J."/>
            <person name="Lipzen A."/>
            <person name="Kuo A."/>
            <person name="Riley R."/>
            <person name="Mondo S."/>
            <person name="Labutti K."/>
            <person name="Haridas S."/>
            <person name="Pangalinan J."/>
            <person name="Salamov A.A."/>
            <person name="Simmons B.A."/>
            <person name="Magnuson J.K."/>
            <person name="Chen J."/>
            <person name="Drula E."/>
            <person name="Henrissat B."/>
            <person name="Wiebenga A."/>
            <person name="Lubbers R.J."/>
            <person name="Gomes A.C."/>
            <person name="Makela M.R."/>
            <person name="Stajich J."/>
            <person name="Grigoriev I.V."/>
            <person name="Mortensen U.H."/>
            <person name="De Vries R.P."/>
            <person name="Baker S.E."/>
            <person name="Andersen M.R."/>
        </authorList>
    </citation>
    <scope>NUCLEOTIDE SEQUENCE [LARGE SCALE GENOMIC DNA]</scope>
    <source>
        <strain evidence="5 6">CBS 209.92</strain>
    </source>
</reference>
<feature type="compositionally biased region" description="Basic and acidic residues" evidence="4">
    <location>
        <begin position="246"/>
        <end position="255"/>
    </location>
</feature>
<evidence type="ECO:0000256" key="2">
    <source>
        <dbReference type="ARBA" id="ARBA00022946"/>
    </source>
</evidence>
<dbReference type="Gene3D" id="3.10.450.240">
    <property type="match status" value="1"/>
</dbReference>
<sequence>MAAAIPKGSLFSVARNHTTISPLCTTFSSQCRHFSLSSHRSALQQNRGMPQTISMKQPAQPSMKARGMNVSRSELPQDIGMLPGTFVRPLWGDLPSIFKQPKERLHFEWLWLKSWFQNFVALFYFSKFKGNSQPLLLKERRQIALKLHKQMYSAYANGDAKTVRKICCTGLANDLTRRISSRPQGEKVTWSLDQYIRGPSTLFTGIRVLADRLTEIPELPNSSVRQVTVRITSRQSTGKIQQQKPGAKDVAEQPSTKSRDCTEYIVIQKFKWMGEEDEWRIWGQTTATTIEDLDSPFFAMGVSLADRYEAMKDSMGRR</sequence>
<dbReference type="Pfam" id="PF07961">
    <property type="entry name" value="MBA1"/>
    <property type="match status" value="1"/>
</dbReference>